<organism evidence="1 2">
    <name type="scientific">Collybiopsis luxurians FD-317 M1</name>
    <dbReference type="NCBI Taxonomy" id="944289"/>
    <lineage>
        <taxon>Eukaryota</taxon>
        <taxon>Fungi</taxon>
        <taxon>Dikarya</taxon>
        <taxon>Basidiomycota</taxon>
        <taxon>Agaricomycotina</taxon>
        <taxon>Agaricomycetes</taxon>
        <taxon>Agaricomycetidae</taxon>
        <taxon>Agaricales</taxon>
        <taxon>Marasmiineae</taxon>
        <taxon>Omphalotaceae</taxon>
        <taxon>Collybiopsis</taxon>
        <taxon>Collybiopsis luxurians</taxon>
    </lineage>
</organism>
<evidence type="ECO:0000313" key="1">
    <source>
        <dbReference type="EMBL" id="KIK50263.1"/>
    </source>
</evidence>
<dbReference type="Proteomes" id="UP000053593">
    <property type="component" value="Unassembled WGS sequence"/>
</dbReference>
<gene>
    <name evidence="1" type="ORF">GYMLUDRAFT_183022</name>
</gene>
<dbReference type="HOGENOM" id="CLU_129081_0_0_1"/>
<name>A0A0D0C6A9_9AGAR</name>
<dbReference type="OrthoDB" id="2634326at2759"/>
<sequence length="217" mass="25196">MPSPLHNWEAELQSLSDYNQALQTPTGVNSGYWLPPIQNIVSPQRPEMVKLLFHRWLQICEVILTQLNGNPLQKSSKDWQCLLEVAGWRYSDPDILTITGQCHSQMHQLLNHLCKCSPKNDSENISLQPVSWNSAVLSTTENLPFDFGWEILWELQELGFRNDLVTLDRYLNDSHMMQAEWWSLLNACWKGTSTHVNSSWLVEVSGLRPFKTNYRIW</sequence>
<accession>A0A0D0C6A9</accession>
<keyword evidence="2" id="KW-1185">Reference proteome</keyword>
<evidence type="ECO:0000313" key="2">
    <source>
        <dbReference type="Proteomes" id="UP000053593"/>
    </source>
</evidence>
<dbReference type="EMBL" id="KN834914">
    <property type="protein sequence ID" value="KIK50263.1"/>
    <property type="molecule type" value="Genomic_DNA"/>
</dbReference>
<dbReference type="AlphaFoldDB" id="A0A0D0C6A9"/>
<reference evidence="1 2" key="1">
    <citation type="submission" date="2014-04" db="EMBL/GenBank/DDBJ databases">
        <title>Evolutionary Origins and Diversification of the Mycorrhizal Mutualists.</title>
        <authorList>
            <consortium name="DOE Joint Genome Institute"/>
            <consortium name="Mycorrhizal Genomics Consortium"/>
            <person name="Kohler A."/>
            <person name="Kuo A."/>
            <person name="Nagy L.G."/>
            <person name="Floudas D."/>
            <person name="Copeland A."/>
            <person name="Barry K.W."/>
            <person name="Cichocki N."/>
            <person name="Veneault-Fourrey C."/>
            <person name="LaButti K."/>
            <person name="Lindquist E.A."/>
            <person name="Lipzen A."/>
            <person name="Lundell T."/>
            <person name="Morin E."/>
            <person name="Murat C."/>
            <person name="Riley R."/>
            <person name="Ohm R."/>
            <person name="Sun H."/>
            <person name="Tunlid A."/>
            <person name="Henrissat B."/>
            <person name="Grigoriev I.V."/>
            <person name="Hibbett D.S."/>
            <person name="Martin F."/>
        </authorList>
    </citation>
    <scope>NUCLEOTIDE SEQUENCE [LARGE SCALE GENOMIC DNA]</scope>
    <source>
        <strain evidence="1 2">FD-317 M1</strain>
    </source>
</reference>
<proteinExistence type="predicted"/>
<protein>
    <submittedName>
        <fullName evidence="1">Uncharacterized protein</fullName>
    </submittedName>
</protein>